<dbReference type="Pfam" id="PF02737">
    <property type="entry name" value="3HCDH_N"/>
    <property type="match status" value="2"/>
</dbReference>
<dbReference type="Proteomes" id="UP001519460">
    <property type="component" value="Unassembled WGS sequence"/>
</dbReference>
<evidence type="ECO:0000313" key="2">
    <source>
        <dbReference type="EMBL" id="KAK7489339.1"/>
    </source>
</evidence>
<evidence type="ECO:0000259" key="1">
    <source>
        <dbReference type="Pfam" id="PF02737"/>
    </source>
</evidence>
<feature type="domain" description="3-hydroxyacyl-CoA dehydrogenase NAD binding" evidence="1">
    <location>
        <begin position="13"/>
        <end position="132"/>
    </location>
</feature>
<reference evidence="2 3" key="1">
    <citation type="journal article" date="2023" name="Sci. Data">
        <title>Genome assembly of the Korean intertidal mud-creeper Batillaria attramentaria.</title>
        <authorList>
            <person name="Patra A.K."/>
            <person name="Ho P.T."/>
            <person name="Jun S."/>
            <person name="Lee S.J."/>
            <person name="Kim Y."/>
            <person name="Won Y.J."/>
        </authorList>
    </citation>
    <scope>NUCLEOTIDE SEQUENCE [LARGE SCALE GENOMIC DNA]</scope>
    <source>
        <strain evidence="2">Wonlab-2016</strain>
    </source>
</reference>
<evidence type="ECO:0000313" key="3">
    <source>
        <dbReference type="Proteomes" id="UP001519460"/>
    </source>
</evidence>
<feature type="domain" description="3-hydroxyacyl-CoA dehydrogenase NAD binding" evidence="1">
    <location>
        <begin position="133"/>
        <end position="174"/>
    </location>
</feature>
<dbReference type="InterPro" id="IPR006176">
    <property type="entry name" value="3-OHacyl-CoA_DH_NAD-bd"/>
</dbReference>
<dbReference type="EMBL" id="JACVVK020000139">
    <property type="protein sequence ID" value="KAK7489339.1"/>
    <property type="molecule type" value="Genomic_DNA"/>
</dbReference>
<sequence>MATSENESGRKAKIAIVGSGLVGKSFAMLFASSGHDVKLYDVSTEYLQRALRDIEKQLSDLFEAGLQRGSLTLTQIISHITMATTLEDCVKGASYVQECVPEDKELKRSVWKEIDDIIESRDVVLASSTSAIANPPFLNPMVELVPAPWTQESAIEWARVLVAGIGQVPIVLKKEIDGFVQARIQAAIQNVAWYLITVSID</sequence>
<dbReference type="PANTHER" id="PTHR48075:SF1">
    <property type="entry name" value="LAMBDA-CRYSTALLIN HOMOLOG"/>
    <property type="match status" value="1"/>
</dbReference>
<protein>
    <recommendedName>
        <fullName evidence="1">3-hydroxyacyl-CoA dehydrogenase NAD binding domain-containing protein</fullName>
    </recommendedName>
</protein>
<dbReference type="PANTHER" id="PTHR48075">
    <property type="entry name" value="3-HYDROXYACYL-COA DEHYDROGENASE FAMILY PROTEIN"/>
    <property type="match status" value="1"/>
</dbReference>
<comment type="caution">
    <text evidence="2">The sequence shown here is derived from an EMBL/GenBank/DDBJ whole genome shotgun (WGS) entry which is preliminary data.</text>
</comment>
<organism evidence="2 3">
    <name type="scientific">Batillaria attramentaria</name>
    <dbReference type="NCBI Taxonomy" id="370345"/>
    <lineage>
        <taxon>Eukaryota</taxon>
        <taxon>Metazoa</taxon>
        <taxon>Spiralia</taxon>
        <taxon>Lophotrochozoa</taxon>
        <taxon>Mollusca</taxon>
        <taxon>Gastropoda</taxon>
        <taxon>Caenogastropoda</taxon>
        <taxon>Sorbeoconcha</taxon>
        <taxon>Cerithioidea</taxon>
        <taxon>Batillariidae</taxon>
        <taxon>Batillaria</taxon>
    </lineage>
</organism>
<dbReference type="Gene3D" id="3.40.50.720">
    <property type="entry name" value="NAD(P)-binding Rossmann-like Domain"/>
    <property type="match status" value="2"/>
</dbReference>
<keyword evidence="3" id="KW-1185">Reference proteome</keyword>
<accession>A0ABD0KQW3</accession>
<gene>
    <name evidence="2" type="ORF">BaRGS_00019447</name>
</gene>
<dbReference type="SUPFAM" id="SSF51735">
    <property type="entry name" value="NAD(P)-binding Rossmann-fold domains"/>
    <property type="match status" value="1"/>
</dbReference>
<dbReference type="InterPro" id="IPR036291">
    <property type="entry name" value="NAD(P)-bd_dom_sf"/>
</dbReference>
<proteinExistence type="predicted"/>
<dbReference type="AlphaFoldDB" id="A0ABD0KQW3"/>
<name>A0ABD0KQW3_9CAEN</name>